<name>A0A1H9LHT3_9FLAO</name>
<evidence type="ECO:0000313" key="2">
    <source>
        <dbReference type="Proteomes" id="UP000198999"/>
    </source>
</evidence>
<dbReference type="AlphaFoldDB" id="A0A1H9LHT3"/>
<keyword evidence="2" id="KW-1185">Reference proteome</keyword>
<reference evidence="1 2" key="1">
    <citation type="submission" date="2016-10" db="EMBL/GenBank/DDBJ databases">
        <authorList>
            <person name="de Groot N.N."/>
        </authorList>
    </citation>
    <scope>NUCLEOTIDE SEQUENCE [LARGE SCALE GENOMIC DNA]</scope>
    <source>
        <strain evidence="1 2">DSM 21035</strain>
    </source>
</reference>
<evidence type="ECO:0000313" key="1">
    <source>
        <dbReference type="EMBL" id="SER10789.1"/>
    </source>
</evidence>
<protein>
    <submittedName>
        <fullName evidence="1">Uncharacterized protein</fullName>
    </submittedName>
</protein>
<dbReference type="Proteomes" id="UP000198999">
    <property type="component" value="Unassembled WGS sequence"/>
</dbReference>
<dbReference type="EMBL" id="FOFN01000006">
    <property type="protein sequence ID" value="SER10789.1"/>
    <property type="molecule type" value="Genomic_DNA"/>
</dbReference>
<dbReference type="STRING" id="419940.SAMN05421824_3039"/>
<organism evidence="1 2">
    <name type="scientific">Hyunsoonleella jejuensis</name>
    <dbReference type="NCBI Taxonomy" id="419940"/>
    <lineage>
        <taxon>Bacteria</taxon>
        <taxon>Pseudomonadati</taxon>
        <taxon>Bacteroidota</taxon>
        <taxon>Flavobacteriia</taxon>
        <taxon>Flavobacteriales</taxon>
        <taxon>Flavobacteriaceae</taxon>
    </lineage>
</organism>
<proteinExistence type="predicted"/>
<gene>
    <name evidence="1" type="ORF">SAMN05421824_3039</name>
</gene>
<sequence length="153" mass="18145">MHSKQPLEIVAYVPTVYSEIETDTILNNGYKVNIKRFTNMNTAVLHYFTGKNINYKHFFRQINSEITVYKNDRLILQNVFRNEHLPKHVIKKFDFESYLNNGLHVNELASLESNTLVLETSYFKPKGDIKMMLRIIIDENGYCDFKRIDYVRT</sequence>
<accession>A0A1H9LHT3</accession>